<dbReference type="EMBL" id="BARU01036834">
    <property type="protein sequence ID" value="GAH81482.1"/>
    <property type="molecule type" value="Genomic_DNA"/>
</dbReference>
<dbReference type="CDD" id="cd16962">
    <property type="entry name" value="RuvC"/>
    <property type="match status" value="1"/>
</dbReference>
<sequence length="155" mass="17145">MIILGIDPGIANIGFGIIREVRSQRVKAKNNFKCLGYGLIQTSPSLTTPERLKKLSNELSELIKKYRPKVLAVENVYFFKNLKTVMAVSQAEGVIFLAAARKKIPVYELAPLEVKMTITGHGRAEKSEVQKRIKKLLNLNEAPKPDDAADALAIA</sequence>
<dbReference type="PRINTS" id="PR00696">
    <property type="entry name" value="RSOLVASERUVC"/>
</dbReference>
<dbReference type="NCBIfam" id="TIGR00228">
    <property type="entry name" value="ruvC"/>
    <property type="match status" value="1"/>
</dbReference>
<dbReference type="PANTHER" id="PTHR30194:SF3">
    <property type="entry name" value="CROSSOVER JUNCTION ENDODEOXYRIBONUCLEASE RUVC"/>
    <property type="match status" value="1"/>
</dbReference>
<reference evidence="12" key="1">
    <citation type="journal article" date="2014" name="Front. Microbiol.">
        <title>High frequency of phylogenetically diverse reductive dehalogenase-homologous genes in deep subseafloor sedimentary metagenomes.</title>
        <authorList>
            <person name="Kawai M."/>
            <person name="Futagami T."/>
            <person name="Toyoda A."/>
            <person name="Takaki Y."/>
            <person name="Nishi S."/>
            <person name="Hori S."/>
            <person name="Arai W."/>
            <person name="Tsubouchi T."/>
            <person name="Morono Y."/>
            <person name="Uchiyama I."/>
            <person name="Ito T."/>
            <person name="Fujiyama A."/>
            <person name="Inagaki F."/>
            <person name="Takami H."/>
        </authorList>
    </citation>
    <scope>NUCLEOTIDE SEQUENCE</scope>
    <source>
        <strain evidence="12">Expedition CK06-06</strain>
    </source>
</reference>
<evidence type="ECO:0000256" key="6">
    <source>
        <dbReference type="ARBA" id="ARBA00022763"/>
    </source>
</evidence>
<comment type="similarity">
    <text evidence="1">Belongs to the RuvC family.</text>
</comment>
<evidence type="ECO:0000256" key="5">
    <source>
        <dbReference type="ARBA" id="ARBA00022759"/>
    </source>
</evidence>
<dbReference type="InterPro" id="IPR020563">
    <property type="entry name" value="X-over_junc_endoDNase_Mg_BS"/>
</dbReference>
<keyword evidence="10" id="KW-0233">DNA recombination</keyword>
<evidence type="ECO:0000256" key="2">
    <source>
        <dbReference type="ARBA" id="ARBA00022490"/>
    </source>
</evidence>
<evidence type="ECO:0000256" key="11">
    <source>
        <dbReference type="ARBA" id="ARBA00023204"/>
    </source>
</evidence>
<keyword evidence="11" id="KW-0234">DNA repair</keyword>
<dbReference type="NCBIfam" id="NF000711">
    <property type="entry name" value="PRK00039.2-1"/>
    <property type="match status" value="1"/>
</dbReference>
<protein>
    <submittedName>
        <fullName evidence="12">Uncharacterized protein</fullName>
    </submittedName>
</protein>
<evidence type="ECO:0000256" key="3">
    <source>
        <dbReference type="ARBA" id="ARBA00022722"/>
    </source>
</evidence>
<dbReference type="FunFam" id="3.30.420.10:FF:000002">
    <property type="entry name" value="Crossover junction endodeoxyribonuclease RuvC"/>
    <property type="match status" value="1"/>
</dbReference>
<organism evidence="12">
    <name type="scientific">marine sediment metagenome</name>
    <dbReference type="NCBI Taxonomy" id="412755"/>
    <lineage>
        <taxon>unclassified sequences</taxon>
        <taxon>metagenomes</taxon>
        <taxon>ecological metagenomes</taxon>
    </lineage>
</organism>
<keyword evidence="7" id="KW-0378">Hydrolase</keyword>
<evidence type="ECO:0000256" key="9">
    <source>
        <dbReference type="ARBA" id="ARBA00023125"/>
    </source>
</evidence>
<dbReference type="GO" id="GO:0006281">
    <property type="term" value="P:DNA repair"/>
    <property type="evidence" value="ECO:0007669"/>
    <property type="project" value="UniProtKB-KW"/>
</dbReference>
<proteinExistence type="inferred from homology"/>
<comment type="caution">
    <text evidence="12">The sequence shown here is derived from an EMBL/GenBank/DDBJ whole genome shotgun (WGS) entry which is preliminary data.</text>
</comment>
<dbReference type="InterPro" id="IPR002176">
    <property type="entry name" value="X-over_junc_endoDNase_RuvC"/>
</dbReference>
<dbReference type="PANTHER" id="PTHR30194">
    <property type="entry name" value="CROSSOVER JUNCTION ENDODEOXYRIBONUCLEASE RUVC"/>
    <property type="match status" value="1"/>
</dbReference>
<dbReference type="SUPFAM" id="SSF53098">
    <property type="entry name" value="Ribonuclease H-like"/>
    <property type="match status" value="1"/>
</dbReference>
<keyword evidence="6" id="KW-0227">DNA damage</keyword>
<keyword evidence="4" id="KW-0479">Metal-binding</keyword>
<dbReference type="InterPro" id="IPR012337">
    <property type="entry name" value="RNaseH-like_sf"/>
</dbReference>
<evidence type="ECO:0000313" key="12">
    <source>
        <dbReference type="EMBL" id="GAH81482.1"/>
    </source>
</evidence>
<evidence type="ECO:0000256" key="10">
    <source>
        <dbReference type="ARBA" id="ARBA00023172"/>
    </source>
</evidence>
<dbReference type="GO" id="GO:0003677">
    <property type="term" value="F:DNA binding"/>
    <property type="evidence" value="ECO:0007669"/>
    <property type="project" value="UniProtKB-KW"/>
</dbReference>
<keyword evidence="5" id="KW-0255">Endonuclease</keyword>
<keyword evidence="2" id="KW-0963">Cytoplasm</keyword>
<name>X1IIG9_9ZZZZ</name>
<dbReference type="GO" id="GO:0008821">
    <property type="term" value="F:crossover junction DNA endonuclease activity"/>
    <property type="evidence" value="ECO:0007669"/>
    <property type="project" value="InterPro"/>
</dbReference>
<dbReference type="Gene3D" id="3.30.420.10">
    <property type="entry name" value="Ribonuclease H-like superfamily/Ribonuclease H"/>
    <property type="match status" value="1"/>
</dbReference>
<dbReference type="PROSITE" id="PS01321">
    <property type="entry name" value="RUVC"/>
    <property type="match status" value="1"/>
</dbReference>
<keyword evidence="9" id="KW-0238">DNA-binding</keyword>
<dbReference type="InterPro" id="IPR036397">
    <property type="entry name" value="RNaseH_sf"/>
</dbReference>
<dbReference type="GO" id="GO:0046872">
    <property type="term" value="F:metal ion binding"/>
    <property type="evidence" value="ECO:0007669"/>
    <property type="project" value="UniProtKB-KW"/>
</dbReference>
<evidence type="ECO:0000256" key="8">
    <source>
        <dbReference type="ARBA" id="ARBA00022842"/>
    </source>
</evidence>
<gene>
    <name evidence="12" type="ORF">S03H2_57463</name>
</gene>
<accession>X1IIG9</accession>
<feature type="non-terminal residue" evidence="12">
    <location>
        <position position="155"/>
    </location>
</feature>
<dbReference type="AlphaFoldDB" id="X1IIG9"/>
<evidence type="ECO:0000256" key="4">
    <source>
        <dbReference type="ARBA" id="ARBA00022723"/>
    </source>
</evidence>
<dbReference type="Pfam" id="PF02075">
    <property type="entry name" value="RuvC"/>
    <property type="match status" value="1"/>
</dbReference>
<keyword evidence="8" id="KW-0460">Magnesium</keyword>
<keyword evidence="3" id="KW-0540">Nuclease</keyword>
<evidence type="ECO:0000256" key="7">
    <source>
        <dbReference type="ARBA" id="ARBA00022801"/>
    </source>
</evidence>
<evidence type="ECO:0000256" key="1">
    <source>
        <dbReference type="ARBA" id="ARBA00009518"/>
    </source>
</evidence>
<dbReference type="HAMAP" id="MF_00034">
    <property type="entry name" value="RuvC"/>
    <property type="match status" value="1"/>
</dbReference>
<dbReference type="GO" id="GO:0006310">
    <property type="term" value="P:DNA recombination"/>
    <property type="evidence" value="ECO:0007669"/>
    <property type="project" value="UniProtKB-KW"/>
</dbReference>